<proteinExistence type="predicted"/>
<comment type="caution">
    <text evidence="1">The sequence shown here is derived from an EMBL/GenBank/DDBJ whole genome shotgun (WGS) entry which is preliminary data.</text>
</comment>
<accession>A0ACC0VUS1</accession>
<evidence type="ECO:0000313" key="2">
    <source>
        <dbReference type="Proteomes" id="UP001163321"/>
    </source>
</evidence>
<dbReference type="Proteomes" id="UP001163321">
    <property type="component" value="Chromosome 7"/>
</dbReference>
<organism evidence="1 2">
    <name type="scientific">Peronosclerospora sorghi</name>
    <dbReference type="NCBI Taxonomy" id="230839"/>
    <lineage>
        <taxon>Eukaryota</taxon>
        <taxon>Sar</taxon>
        <taxon>Stramenopiles</taxon>
        <taxon>Oomycota</taxon>
        <taxon>Peronosporomycetes</taxon>
        <taxon>Peronosporales</taxon>
        <taxon>Peronosporaceae</taxon>
        <taxon>Peronosclerospora</taxon>
    </lineage>
</organism>
<protein>
    <submittedName>
        <fullName evidence="1">Uncharacterized protein</fullName>
    </submittedName>
</protein>
<gene>
    <name evidence="1" type="ORF">PsorP6_015089</name>
</gene>
<keyword evidence="2" id="KW-1185">Reference proteome</keyword>
<evidence type="ECO:0000313" key="1">
    <source>
        <dbReference type="EMBL" id="KAI9909511.1"/>
    </source>
</evidence>
<sequence length="107" mass="12301">MDAALRMQRTGQKNHPKYHQIVTLLRQYQLNHQRQRQAPMQHVSQAPPSSCSGKNHVLPPFHNALGVAAHPFLKQKVTLFSEKQLEFLHNHIRVYNALCHSMDTAMA</sequence>
<reference evidence="1 2" key="1">
    <citation type="journal article" date="2022" name="bioRxiv">
        <title>The genome of the oomycete Peronosclerospora sorghi, a cosmopolitan pathogen of maize and sorghum, is inflated with dispersed pseudogenes.</title>
        <authorList>
            <person name="Fletcher K."/>
            <person name="Martin F."/>
            <person name="Isakeit T."/>
            <person name="Cavanaugh K."/>
            <person name="Magill C."/>
            <person name="Michelmore R."/>
        </authorList>
    </citation>
    <scope>NUCLEOTIDE SEQUENCE [LARGE SCALE GENOMIC DNA]</scope>
    <source>
        <strain evidence="1">P6</strain>
    </source>
</reference>
<dbReference type="EMBL" id="CM047586">
    <property type="protein sequence ID" value="KAI9909511.1"/>
    <property type="molecule type" value="Genomic_DNA"/>
</dbReference>
<name>A0ACC0VUS1_9STRA</name>